<evidence type="ECO:0000256" key="4">
    <source>
        <dbReference type="SAM" id="MobiDB-lite"/>
    </source>
</evidence>
<dbReference type="Pfam" id="PF13656">
    <property type="entry name" value="RNA_pol_L_2"/>
    <property type="match status" value="1"/>
</dbReference>
<dbReference type="GO" id="GO:0006384">
    <property type="term" value="P:transcription initiation at RNA polymerase III promoter"/>
    <property type="evidence" value="ECO:0007669"/>
    <property type="project" value="EnsemblFungi"/>
</dbReference>
<dbReference type="GO" id="GO:0006361">
    <property type="term" value="P:transcription initiation at RNA polymerase I promoter"/>
    <property type="evidence" value="ECO:0007669"/>
    <property type="project" value="EnsemblFungi"/>
</dbReference>
<name>A0A166UYL5_9HYPO</name>
<evidence type="ECO:0000256" key="3">
    <source>
        <dbReference type="ARBA" id="ARBA00025751"/>
    </source>
</evidence>
<dbReference type="GO" id="GO:0005736">
    <property type="term" value="C:RNA polymerase I complex"/>
    <property type="evidence" value="ECO:0007669"/>
    <property type="project" value="EnsemblFungi"/>
</dbReference>
<dbReference type="GO" id="GO:0006386">
    <property type="term" value="P:termination of RNA polymerase III transcription"/>
    <property type="evidence" value="ECO:0007669"/>
    <property type="project" value="EnsemblFungi"/>
</dbReference>
<dbReference type="EMBL" id="AZGY01000001">
    <property type="protein sequence ID" value="OAA33110.1"/>
    <property type="molecule type" value="Genomic_DNA"/>
</dbReference>
<dbReference type="GO" id="GO:0003899">
    <property type="term" value="F:DNA-directed RNA polymerase activity"/>
    <property type="evidence" value="ECO:0007669"/>
    <property type="project" value="EnsemblFungi"/>
</dbReference>
<dbReference type="InterPro" id="IPR033898">
    <property type="entry name" value="RNAP_AC19"/>
</dbReference>
<organism evidence="6 7">
    <name type="scientific">Moelleriella libera RCEF 2490</name>
    <dbReference type="NCBI Taxonomy" id="1081109"/>
    <lineage>
        <taxon>Eukaryota</taxon>
        <taxon>Fungi</taxon>
        <taxon>Dikarya</taxon>
        <taxon>Ascomycota</taxon>
        <taxon>Pezizomycotina</taxon>
        <taxon>Sordariomycetes</taxon>
        <taxon>Hypocreomycetidae</taxon>
        <taxon>Hypocreales</taxon>
        <taxon>Clavicipitaceae</taxon>
        <taxon>Moelleriella</taxon>
    </lineage>
</organism>
<evidence type="ECO:0000259" key="5">
    <source>
        <dbReference type="Pfam" id="PF13656"/>
    </source>
</evidence>
<dbReference type="STRING" id="1081109.A0A166UYL5"/>
<evidence type="ECO:0000256" key="2">
    <source>
        <dbReference type="ARBA" id="ARBA00023163"/>
    </source>
</evidence>
<dbReference type="PANTHER" id="PTHR13946:SF28">
    <property type="entry name" value="DNA-DIRECTED RNA POLYMERASES I AND III SUBUNIT RPAC2"/>
    <property type="match status" value="1"/>
</dbReference>
<feature type="compositionally biased region" description="Acidic residues" evidence="4">
    <location>
        <begin position="55"/>
        <end position="68"/>
    </location>
</feature>
<proteinExistence type="inferred from homology"/>
<dbReference type="Proteomes" id="UP000078544">
    <property type="component" value="Unassembled WGS sequence"/>
</dbReference>
<evidence type="ECO:0000313" key="6">
    <source>
        <dbReference type="EMBL" id="OAA33110.1"/>
    </source>
</evidence>
<dbReference type="AlphaFoldDB" id="A0A166UYL5"/>
<dbReference type="HAMAP" id="MF_00261">
    <property type="entry name" value="RNApol_arch_Rpo11"/>
    <property type="match status" value="1"/>
</dbReference>
<dbReference type="CDD" id="cd07029">
    <property type="entry name" value="RNAP_I_III_AC19"/>
    <property type="match status" value="1"/>
</dbReference>
<sequence length="166" mass="18059">MPGRTKPAAEPAEDTAMSDAPPSAQAVASSDAQMEDGAGDDGAFSGEQQQQQQQQEEDEEEQEEEEEVEPQRVKILPGSSDTAASFEFTDEGHTLGNALRPDVEFCAYTIPHPAEPKMNVRIQTYGVAAVDALKKGLTDLQDVCDVVAEKFWAERQAFNSENGIER</sequence>
<dbReference type="GO" id="GO:0006363">
    <property type="term" value="P:termination of RNA polymerase I transcription"/>
    <property type="evidence" value="ECO:0007669"/>
    <property type="project" value="EnsemblFungi"/>
</dbReference>
<dbReference type="InterPro" id="IPR036603">
    <property type="entry name" value="RBP11-like"/>
</dbReference>
<keyword evidence="7" id="KW-1185">Reference proteome</keyword>
<keyword evidence="1 6" id="KW-0240">DNA-directed RNA polymerase</keyword>
<feature type="domain" description="DNA-directed RNA polymerase RBP11-like dimerisation" evidence="5">
    <location>
        <begin position="84"/>
        <end position="149"/>
    </location>
</feature>
<comment type="caution">
    <text evidence="6">The sequence shown here is derived from an EMBL/GenBank/DDBJ whole genome shotgun (WGS) entry which is preliminary data.</text>
</comment>
<dbReference type="OrthoDB" id="510325at2759"/>
<dbReference type="InterPro" id="IPR022905">
    <property type="entry name" value="Rpo11-like"/>
</dbReference>
<keyword evidence="2" id="KW-0804">Transcription</keyword>
<comment type="similarity">
    <text evidence="3">Belongs to the archaeal Rpo11/eukaryotic RPB11/RPC19 RNA polymerase subunit family.</text>
</comment>
<protein>
    <submittedName>
        <fullName evidence="6">DNA-directed RNA polymerase I and III 14 kDa polypeptide</fullName>
    </submittedName>
</protein>
<evidence type="ECO:0000256" key="1">
    <source>
        <dbReference type="ARBA" id="ARBA00022478"/>
    </source>
</evidence>
<reference evidence="6 7" key="1">
    <citation type="journal article" date="2016" name="Genome Biol. Evol.">
        <title>Divergent and convergent evolution of fungal pathogenicity.</title>
        <authorList>
            <person name="Shang Y."/>
            <person name="Xiao G."/>
            <person name="Zheng P."/>
            <person name="Cen K."/>
            <person name="Zhan S."/>
            <person name="Wang C."/>
        </authorList>
    </citation>
    <scope>NUCLEOTIDE SEQUENCE [LARGE SCALE GENOMIC DNA]</scope>
    <source>
        <strain evidence="6 7">RCEF 2490</strain>
    </source>
</reference>
<dbReference type="InterPro" id="IPR009025">
    <property type="entry name" value="RBP11-like_dimer"/>
</dbReference>
<dbReference type="PANTHER" id="PTHR13946">
    <property type="entry name" value="DNA-DIRECTED RNA POLYMERASE I,II,III"/>
    <property type="match status" value="1"/>
</dbReference>
<gene>
    <name evidence="6" type="ORF">AAL_00575</name>
</gene>
<dbReference type="GO" id="GO:0005666">
    <property type="term" value="C:RNA polymerase III complex"/>
    <property type="evidence" value="ECO:0007669"/>
    <property type="project" value="EnsemblFungi"/>
</dbReference>
<dbReference type="GO" id="GO:0042797">
    <property type="term" value="P:tRNA transcription by RNA polymerase III"/>
    <property type="evidence" value="ECO:0007669"/>
    <property type="project" value="EnsemblFungi"/>
</dbReference>
<feature type="region of interest" description="Disordered" evidence="4">
    <location>
        <begin position="1"/>
        <end position="96"/>
    </location>
</feature>
<dbReference type="GO" id="GO:0006362">
    <property type="term" value="P:transcription elongation by RNA polymerase I"/>
    <property type="evidence" value="ECO:0007669"/>
    <property type="project" value="EnsemblFungi"/>
</dbReference>
<evidence type="ECO:0000313" key="7">
    <source>
        <dbReference type="Proteomes" id="UP000078544"/>
    </source>
</evidence>
<accession>A0A166UYL5</accession>
<dbReference type="GO" id="GO:0055029">
    <property type="term" value="C:nuclear DNA-directed RNA polymerase complex"/>
    <property type="evidence" value="ECO:0007669"/>
    <property type="project" value="UniProtKB-ARBA"/>
</dbReference>
<dbReference type="GO" id="GO:0046983">
    <property type="term" value="F:protein dimerization activity"/>
    <property type="evidence" value="ECO:0007669"/>
    <property type="project" value="InterPro"/>
</dbReference>
<dbReference type="SUPFAM" id="SSF55257">
    <property type="entry name" value="RBP11-like subunits of RNA polymerase"/>
    <property type="match status" value="1"/>
</dbReference>
<dbReference type="Gene3D" id="3.30.1360.10">
    <property type="entry name" value="RNA polymerase, RBP11-like subunit"/>
    <property type="match status" value="1"/>
</dbReference>